<dbReference type="PRINTS" id="PR00114">
    <property type="entry name" value="STPHPHTASE"/>
</dbReference>
<keyword evidence="4" id="KW-0904">Protein phosphatase</keyword>
<dbReference type="GO" id="GO:0005737">
    <property type="term" value="C:cytoplasm"/>
    <property type="evidence" value="ECO:0007669"/>
    <property type="project" value="TreeGrafter"/>
</dbReference>
<feature type="signal peptide" evidence="11">
    <location>
        <begin position="1"/>
        <end position="20"/>
    </location>
</feature>
<dbReference type="InterPro" id="IPR031675">
    <property type="entry name" value="STPPase_N"/>
</dbReference>
<dbReference type="InterPro" id="IPR004843">
    <property type="entry name" value="Calcineurin-like_PHP"/>
</dbReference>
<organism evidence="13 14">
    <name type="scientific">Strongyloides stercoralis</name>
    <name type="common">Threadworm</name>
    <dbReference type="NCBI Taxonomy" id="6248"/>
    <lineage>
        <taxon>Eukaryota</taxon>
        <taxon>Metazoa</taxon>
        <taxon>Ecdysozoa</taxon>
        <taxon>Nematoda</taxon>
        <taxon>Chromadorea</taxon>
        <taxon>Rhabditida</taxon>
        <taxon>Tylenchina</taxon>
        <taxon>Panagrolaimomorpha</taxon>
        <taxon>Strongyloidoidea</taxon>
        <taxon>Strongyloididae</taxon>
        <taxon>Strongyloides</taxon>
    </lineage>
</organism>
<evidence type="ECO:0000256" key="7">
    <source>
        <dbReference type="ARBA" id="ARBA00047761"/>
    </source>
</evidence>
<comment type="catalytic activity">
    <reaction evidence="8 10">
        <text>O-phospho-L-threonyl-[protein] + H2O = L-threonyl-[protein] + phosphate</text>
        <dbReference type="Rhea" id="RHEA:47004"/>
        <dbReference type="Rhea" id="RHEA-COMP:11060"/>
        <dbReference type="Rhea" id="RHEA-COMP:11605"/>
        <dbReference type="ChEBI" id="CHEBI:15377"/>
        <dbReference type="ChEBI" id="CHEBI:30013"/>
        <dbReference type="ChEBI" id="CHEBI:43474"/>
        <dbReference type="ChEBI" id="CHEBI:61977"/>
        <dbReference type="EC" id="3.1.3.16"/>
    </reaction>
</comment>
<evidence type="ECO:0000256" key="9">
    <source>
        <dbReference type="ARBA" id="ARBA00054219"/>
    </source>
</evidence>
<dbReference type="GO" id="GO:0018991">
    <property type="term" value="P:egg-laying behavior"/>
    <property type="evidence" value="ECO:0007669"/>
    <property type="project" value="UniProtKB-ARBA"/>
</dbReference>
<evidence type="ECO:0000259" key="12">
    <source>
        <dbReference type="PROSITE" id="PS00125"/>
    </source>
</evidence>
<dbReference type="GO" id="GO:0005634">
    <property type="term" value="C:nucleus"/>
    <property type="evidence" value="ECO:0007669"/>
    <property type="project" value="TreeGrafter"/>
</dbReference>
<dbReference type="WBParaSite" id="TCONS_00001674.p1">
    <property type="protein sequence ID" value="TCONS_00001674.p1"/>
    <property type="gene ID" value="XLOC_001558"/>
</dbReference>
<evidence type="ECO:0000256" key="10">
    <source>
        <dbReference type="RuleBase" id="RU004273"/>
    </source>
</evidence>
<evidence type="ECO:0000256" key="8">
    <source>
        <dbReference type="ARBA" id="ARBA00048336"/>
    </source>
</evidence>
<dbReference type="AlphaFoldDB" id="A0AAF5CTY7"/>
<dbReference type="EC" id="3.1.3.16" evidence="10"/>
<keyword evidence="11" id="KW-0732">Signal</keyword>
<feature type="chain" id="PRO_5042008829" description="Serine/threonine-protein phosphatase" evidence="11">
    <location>
        <begin position="21"/>
        <end position="393"/>
    </location>
</feature>
<keyword evidence="3 10" id="KW-0378">Hydrolase</keyword>
<comment type="function">
    <text evidence="9">Probable phosphatase which plays a redundant role with gsp-4 in spermatogenesis by regulating sister chromatid segregation during meiosis. In addition, involved in sperm motility by controlling the dynamic disassembly of major sperm proteins (MSP) in the spermatozoan pseudopodium.</text>
</comment>
<accession>A0AAF5CTY7</accession>
<evidence type="ECO:0000256" key="4">
    <source>
        <dbReference type="ARBA" id="ARBA00022912"/>
    </source>
</evidence>
<dbReference type="SUPFAM" id="SSF56300">
    <property type="entry name" value="Metallo-dependent phosphatases"/>
    <property type="match status" value="1"/>
</dbReference>
<dbReference type="InterPro" id="IPR029052">
    <property type="entry name" value="Metallo-depent_PP-like"/>
</dbReference>
<evidence type="ECO:0000313" key="13">
    <source>
        <dbReference type="Proteomes" id="UP000035681"/>
    </source>
</evidence>
<name>A0AAF5CTY7_STRER</name>
<evidence type="ECO:0000256" key="6">
    <source>
        <dbReference type="ARBA" id="ARBA00037818"/>
    </source>
</evidence>
<dbReference type="GO" id="GO:0007060">
    <property type="term" value="P:male meiosis chromosome segregation"/>
    <property type="evidence" value="ECO:0007669"/>
    <property type="project" value="UniProtKB-ARBA"/>
</dbReference>
<dbReference type="GO" id="GO:0031143">
    <property type="term" value="C:pseudopodium"/>
    <property type="evidence" value="ECO:0007669"/>
    <property type="project" value="UniProtKB-SubCell"/>
</dbReference>
<sequence>MLKFYITLILSTTLSTITEGIFFGGSGCACPTPAPPPPPPPVHQPACVPCVPSFQLPHLQLPQLPQFCPCPPAAPACEVMMLDIDDMMLRLLNVGMAGGRLTSTINEQEIMVLCQMAKEVFISQSSLIEVEPPVIICGDTHGQYSDLLRIFDKNGFPPNTNYLFLGDYVDRGRQSIETMCLLFCYKIKYPENFFLLRGNHECPAINRVYGFFEECNRRYKSSKLWNAFQDTFNFMPLCGLVSGKILCMHGGLSPQLTSLEQLRNLPRPQDPPNPSMGIDLLWADPDQWVKGWQANTRGVSYVFGQDVVLDLCHRLNIDLVARAHQVVQDGYEFFANRKMVTIFSAPHYCGQFDNSAATMTVKENLTCSFQVYRPTPKQLLIANKSSESGNVPA</sequence>
<dbReference type="PANTHER" id="PTHR11668:SF492">
    <property type="entry name" value="SERINE_THREONINE-PROTEIN PHOSPHATASE PP1-DELTA-RELATED"/>
    <property type="match status" value="1"/>
</dbReference>
<dbReference type="FunFam" id="3.60.21.10:FF:000026">
    <property type="entry name" value="Serine/threonine-protein phosphatase"/>
    <property type="match status" value="1"/>
</dbReference>
<dbReference type="Pfam" id="PF00149">
    <property type="entry name" value="Metallophos"/>
    <property type="match status" value="1"/>
</dbReference>
<keyword evidence="2" id="KW-0479">Metal-binding</keyword>
<dbReference type="GO" id="GO:0046872">
    <property type="term" value="F:metal ion binding"/>
    <property type="evidence" value="ECO:0007669"/>
    <property type="project" value="UniProtKB-KW"/>
</dbReference>
<evidence type="ECO:0000256" key="3">
    <source>
        <dbReference type="ARBA" id="ARBA00022801"/>
    </source>
</evidence>
<evidence type="ECO:0000256" key="5">
    <source>
        <dbReference type="ARBA" id="ARBA00023211"/>
    </source>
</evidence>
<dbReference type="PROSITE" id="PS51257">
    <property type="entry name" value="PROKAR_LIPOPROTEIN"/>
    <property type="match status" value="1"/>
</dbReference>
<dbReference type="PROSITE" id="PS00125">
    <property type="entry name" value="SER_THR_PHOSPHATASE"/>
    <property type="match status" value="1"/>
</dbReference>
<dbReference type="GO" id="GO:0004722">
    <property type="term" value="F:protein serine/threonine phosphatase activity"/>
    <property type="evidence" value="ECO:0007669"/>
    <property type="project" value="UniProtKB-EC"/>
</dbReference>
<evidence type="ECO:0000256" key="1">
    <source>
        <dbReference type="ARBA" id="ARBA00008294"/>
    </source>
</evidence>
<dbReference type="InterPro" id="IPR050341">
    <property type="entry name" value="PP1_catalytic_subunit"/>
</dbReference>
<comment type="catalytic activity">
    <reaction evidence="7">
        <text>O-phospho-L-seryl-[protein] + H2O = L-seryl-[protein] + phosphate</text>
        <dbReference type="Rhea" id="RHEA:20629"/>
        <dbReference type="Rhea" id="RHEA-COMP:9863"/>
        <dbReference type="Rhea" id="RHEA-COMP:11604"/>
        <dbReference type="ChEBI" id="CHEBI:15377"/>
        <dbReference type="ChEBI" id="CHEBI:29999"/>
        <dbReference type="ChEBI" id="CHEBI:43474"/>
        <dbReference type="ChEBI" id="CHEBI:83421"/>
        <dbReference type="EC" id="3.1.3.16"/>
    </reaction>
</comment>
<dbReference type="PANTHER" id="PTHR11668">
    <property type="entry name" value="SERINE/THREONINE PROTEIN PHOSPHATASE"/>
    <property type="match status" value="1"/>
</dbReference>
<dbReference type="Gene3D" id="3.60.21.10">
    <property type="match status" value="1"/>
</dbReference>
<dbReference type="GO" id="GO:0031272">
    <property type="term" value="P:regulation of pseudopodium assembly"/>
    <property type="evidence" value="ECO:0007669"/>
    <property type="project" value="UniProtKB-ARBA"/>
</dbReference>
<dbReference type="Proteomes" id="UP000035681">
    <property type="component" value="Unplaced"/>
</dbReference>
<protein>
    <recommendedName>
        <fullName evidence="10">Serine/threonine-protein phosphatase</fullName>
        <ecNumber evidence="10">3.1.3.16</ecNumber>
    </recommendedName>
</protein>
<dbReference type="GO" id="GO:0097723">
    <property type="term" value="P:amoeboid sperm motility"/>
    <property type="evidence" value="ECO:0007669"/>
    <property type="project" value="UniProtKB-ARBA"/>
</dbReference>
<dbReference type="InterPro" id="IPR006186">
    <property type="entry name" value="Ser/Thr-sp_prot-phosphatase"/>
</dbReference>
<dbReference type="Pfam" id="PF16891">
    <property type="entry name" value="STPPase_N"/>
    <property type="match status" value="1"/>
</dbReference>
<evidence type="ECO:0000256" key="2">
    <source>
        <dbReference type="ARBA" id="ARBA00022723"/>
    </source>
</evidence>
<evidence type="ECO:0000256" key="11">
    <source>
        <dbReference type="SAM" id="SignalP"/>
    </source>
</evidence>
<comment type="subcellular location">
    <subcellularLocation>
        <location evidence="6">Cell projection</location>
        <location evidence="6">Pseudopodium</location>
    </subcellularLocation>
</comment>
<proteinExistence type="inferred from homology"/>
<evidence type="ECO:0000313" key="14">
    <source>
        <dbReference type="WBParaSite" id="TCONS_00001674.p1"/>
    </source>
</evidence>
<reference evidence="14" key="1">
    <citation type="submission" date="2024-02" db="UniProtKB">
        <authorList>
            <consortium name="WormBaseParasite"/>
        </authorList>
    </citation>
    <scope>IDENTIFICATION</scope>
</reference>
<dbReference type="GO" id="GO:0000785">
    <property type="term" value="C:chromatin"/>
    <property type="evidence" value="ECO:0007669"/>
    <property type="project" value="UniProtKB-ARBA"/>
</dbReference>
<keyword evidence="5" id="KW-0464">Manganese</keyword>
<keyword evidence="13" id="KW-1185">Reference proteome</keyword>
<comment type="similarity">
    <text evidence="1 10">Belongs to the PPP phosphatase family.</text>
</comment>
<feature type="domain" description="Serine/threonine specific protein phosphatases" evidence="12">
    <location>
        <begin position="196"/>
        <end position="201"/>
    </location>
</feature>
<dbReference type="SMART" id="SM00156">
    <property type="entry name" value="PP2Ac"/>
    <property type="match status" value="1"/>
</dbReference>